<comment type="caution">
    <text evidence="9">The sequence shown here is derived from an EMBL/GenBank/DDBJ whole genome shotgun (WGS) entry which is preliminary data.</text>
</comment>
<evidence type="ECO:0000256" key="1">
    <source>
        <dbReference type="ARBA" id="ARBA00001043"/>
    </source>
</evidence>
<reference evidence="9" key="1">
    <citation type="submission" date="2021-01" db="EMBL/GenBank/DDBJ databases">
        <authorList>
            <person name="Kaushik A."/>
        </authorList>
    </citation>
    <scope>NUCLEOTIDE SEQUENCE</scope>
    <source>
        <strain evidence="9">AG1-1C</strain>
    </source>
</reference>
<dbReference type="Gene3D" id="2.60.40.180">
    <property type="entry name" value="Transthyretin/hydroxyisourate hydrolase domain"/>
    <property type="match status" value="1"/>
</dbReference>
<dbReference type="EC" id="3.5.2.17" evidence="7"/>
<evidence type="ECO:0000256" key="2">
    <source>
        <dbReference type="ARBA" id="ARBA00002704"/>
    </source>
</evidence>
<sequence>MSPTKSPVTCHGEYNIFVYDSTLGKPAANVNVRLEAIEGSSFVTLASGQTDLDGRCTNLLPAEPRLNAGVYKMVFDTGEYFEKDKRDTFYPIVEIIFHLAKPDEHYHIPLLLSPWSYTTYRGS</sequence>
<evidence type="ECO:0000313" key="10">
    <source>
        <dbReference type="Proteomes" id="UP000663846"/>
    </source>
</evidence>
<evidence type="ECO:0000313" key="9">
    <source>
        <dbReference type="EMBL" id="CAE6412675.1"/>
    </source>
</evidence>
<name>A0A8H3ADP7_9AGAM</name>
<comment type="function">
    <text evidence="2">Catalyzes the hydrolysis of 5-hydroxyisourate (HIU) to 2-oxo-4-hydroxy-4-carboxy-5-ureidoimidazoline (OHCU).</text>
</comment>
<dbReference type="GO" id="GO:0006144">
    <property type="term" value="P:purine nucleobase metabolic process"/>
    <property type="evidence" value="ECO:0007669"/>
    <property type="project" value="UniProtKB-KW"/>
</dbReference>
<evidence type="ECO:0000256" key="6">
    <source>
        <dbReference type="ARBA" id="ARBA00022801"/>
    </source>
</evidence>
<organism evidence="9 10">
    <name type="scientific">Rhizoctonia solani</name>
    <dbReference type="NCBI Taxonomy" id="456999"/>
    <lineage>
        <taxon>Eukaryota</taxon>
        <taxon>Fungi</taxon>
        <taxon>Dikarya</taxon>
        <taxon>Basidiomycota</taxon>
        <taxon>Agaricomycotina</taxon>
        <taxon>Agaricomycetes</taxon>
        <taxon>Cantharellales</taxon>
        <taxon>Ceratobasidiaceae</taxon>
        <taxon>Rhizoctonia</taxon>
    </lineage>
</organism>
<gene>
    <name evidence="9" type="ORF">RDB_LOCUS71868</name>
</gene>
<dbReference type="PROSITE" id="PS00769">
    <property type="entry name" value="TRANSTHYRETIN_2"/>
    <property type="match status" value="1"/>
</dbReference>
<comment type="similarity">
    <text evidence="3 7">Belongs to the transthyretin family. 5-hydroxyisourate hydrolase subfamily.</text>
</comment>
<keyword evidence="6 7" id="KW-0378">Hydrolase</keyword>
<protein>
    <recommendedName>
        <fullName evidence="7">5-hydroxyisourate hydrolase</fullName>
        <shortName evidence="7">HIU hydrolase</shortName>
        <shortName evidence="7">HIUHase</shortName>
        <ecNumber evidence="7">3.5.2.17</ecNumber>
    </recommendedName>
</protein>
<proteinExistence type="inferred from homology"/>
<dbReference type="GO" id="GO:0033971">
    <property type="term" value="F:hydroxyisourate hydrolase activity"/>
    <property type="evidence" value="ECO:0007669"/>
    <property type="project" value="UniProtKB-EC"/>
</dbReference>
<dbReference type="Pfam" id="PF00576">
    <property type="entry name" value="Transthyretin"/>
    <property type="match status" value="1"/>
</dbReference>
<dbReference type="SUPFAM" id="SSF49472">
    <property type="entry name" value="Transthyretin (synonym: prealbumin)"/>
    <property type="match status" value="1"/>
</dbReference>
<dbReference type="Proteomes" id="UP000663846">
    <property type="component" value="Unassembled WGS sequence"/>
</dbReference>
<dbReference type="NCBIfam" id="TIGR02962">
    <property type="entry name" value="hdxy_isourate"/>
    <property type="match status" value="1"/>
</dbReference>
<evidence type="ECO:0000256" key="5">
    <source>
        <dbReference type="ARBA" id="ARBA00022631"/>
    </source>
</evidence>
<accession>A0A8H3ADP7</accession>
<dbReference type="InterPro" id="IPR036817">
    <property type="entry name" value="Transthyretin/HIU_hydrolase_sf"/>
</dbReference>
<evidence type="ECO:0000256" key="3">
    <source>
        <dbReference type="ARBA" id="ARBA00009850"/>
    </source>
</evidence>
<dbReference type="CDD" id="cd05822">
    <property type="entry name" value="TLP_HIUase"/>
    <property type="match status" value="1"/>
</dbReference>
<feature type="domain" description="Transthyretin/hydroxyisourate hydrolase" evidence="8">
    <location>
        <begin position="17"/>
        <end position="122"/>
    </location>
</feature>
<dbReference type="AlphaFoldDB" id="A0A8H3ADP7"/>
<comment type="subunit">
    <text evidence="4 7">Homotetramer.</text>
</comment>
<dbReference type="EMBL" id="CAJMWS010000314">
    <property type="protein sequence ID" value="CAE6412675.1"/>
    <property type="molecule type" value="Genomic_DNA"/>
</dbReference>
<dbReference type="InterPro" id="IPR000895">
    <property type="entry name" value="Transthyretin/HIU_hydrolase"/>
</dbReference>
<dbReference type="InterPro" id="IPR023416">
    <property type="entry name" value="Transthyretin/HIU_hydrolase_d"/>
</dbReference>
<evidence type="ECO:0000259" key="8">
    <source>
        <dbReference type="Pfam" id="PF00576"/>
    </source>
</evidence>
<evidence type="ECO:0000256" key="7">
    <source>
        <dbReference type="RuleBase" id="RU361270"/>
    </source>
</evidence>
<dbReference type="OrthoDB" id="4851849at2759"/>
<dbReference type="PRINTS" id="PR00189">
    <property type="entry name" value="TRNSTHYRETIN"/>
</dbReference>
<comment type="catalytic activity">
    <reaction evidence="1 7">
        <text>5-hydroxyisourate + H2O = 5-hydroxy-2-oxo-4-ureido-2,5-dihydro-1H-imidazole-5-carboxylate + H(+)</text>
        <dbReference type="Rhea" id="RHEA:23736"/>
        <dbReference type="ChEBI" id="CHEBI:15377"/>
        <dbReference type="ChEBI" id="CHEBI:15378"/>
        <dbReference type="ChEBI" id="CHEBI:18072"/>
        <dbReference type="ChEBI" id="CHEBI:58639"/>
        <dbReference type="EC" id="3.5.2.17"/>
    </reaction>
</comment>
<dbReference type="InterPro" id="IPR014306">
    <property type="entry name" value="Hydroxyisourate_hydrolase"/>
</dbReference>
<keyword evidence="5 7" id="KW-0659">Purine metabolism</keyword>
<dbReference type="InterPro" id="IPR023419">
    <property type="entry name" value="Transthyretin_CS"/>
</dbReference>
<evidence type="ECO:0000256" key="4">
    <source>
        <dbReference type="ARBA" id="ARBA00011881"/>
    </source>
</evidence>
<dbReference type="PANTHER" id="PTHR10395:SF7">
    <property type="entry name" value="5-HYDROXYISOURATE HYDROLASE"/>
    <property type="match status" value="1"/>
</dbReference>
<dbReference type="PANTHER" id="PTHR10395">
    <property type="entry name" value="URICASE AND TRANSTHYRETIN-RELATED"/>
    <property type="match status" value="1"/>
</dbReference>